<reference evidence="2" key="1">
    <citation type="submission" date="2010-12" db="EMBL/GenBank/DDBJ databases">
        <title>Complete sequence of Rhodopseudomonas palustris DX-1.</title>
        <authorList>
            <consortium name="US DOE Joint Genome Institute"/>
            <person name="Lucas S."/>
            <person name="Copeland A."/>
            <person name="Lapidus A."/>
            <person name="Cheng J.-F."/>
            <person name="Goodwin L."/>
            <person name="Pitluck S."/>
            <person name="Misra M."/>
            <person name="Chertkov O."/>
            <person name="Detter J.C."/>
            <person name="Han C."/>
            <person name="Tapia R."/>
            <person name="Land M."/>
            <person name="Hauser L."/>
            <person name="Kyrpides N."/>
            <person name="Ivanova N."/>
            <person name="Ovchinnikova G."/>
            <person name="Logan B."/>
            <person name="Oda Y."/>
            <person name="Harwood C."/>
            <person name="Woyke T."/>
        </authorList>
    </citation>
    <scope>NUCLEOTIDE SEQUENCE [LARGE SCALE GENOMIC DNA]</scope>
    <source>
        <strain evidence="2">DX-1</strain>
    </source>
</reference>
<dbReference type="PANTHER" id="PTHR30441">
    <property type="entry name" value="DUF748 DOMAIN-CONTAINING PROTEIN"/>
    <property type="match status" value="1"/>
</dbReference>
<gene>
    <name evidence="2" type="ordered locus">Rpdx1_4858</name>
</gene>
<dbReference type="OrthoDB" id="225437at2"/>
<dbReference type="HOGENOM" id="CLU_012870_1_0_5"/>
<feature type="domain" description="AsmA" evidence="1">
    <location>
        <begin position="285"/>
        <end position="473"/>
    </location>
</feature>
<dbReference type="EMBL" id="CP002418">
    <property type="protein sequence ID" value="ADU46399.1"/>
    <property type="molecule type" value="Genomic_DNA"/>
</dbReference>
<sequence length="606" mass="62542" precursor="true">MKPIRIAGAIAALLVVAAALLIAIGIPAGALTAAIQSRIERDTGYRVTIAGTGTVRLFPAVALTLHDVTAESPDGGPADPRLKIATVRAELPLTSLVSATPRITELTLISPELHLPLLRRRGDAVATPASARKADAGLAEIERIVIQDGAVVMTSAADRIERRIGGIQADVERDDARGPITASGSAALGRSPLSFELTATPPSDERQPILVDVTLDAPGLLTSRLRARAEARLRDATLSINGISGKLGDAPFNGWAAVDVAGKPRVKLDLDFRRLDLVAITRSVPAGAPWSEAPLDFVGLNYVDAEIRLSAAELNIGPARIAPASADAGLASGVLSVRASRLGAYGGEATGTLTIDASNTEPSFNLRCDIDGVQALPLLDGLTDFDRLDGKMQAKLALRSSGGSARAIASGLNGSAAIGLRDGAIRGIDITRMIRNLTAHPQDGWQTAPTDATDLSEFAASFRIVQGQAVTSDLQFAGPLVRMTGAGNIDLPAKTLALAAEPKLVLTAPGQNSLTRGAGGPGAEPIGFGVPVKIEGPWAAPRIFPDIAGMLDDPDAAYQRLRRIGSGLFGLLGSSPPNHGAADATDPHGDDPGAAANAIIKQLFGR</sequence>
<evidence type="ECO:0000313" key="2">
    <source>
        <dbReference type="EMBL" id="ADU46399.1"/>
    </source>
</evidence>
<dbReference type="KEGG" id="rpx:Rpdx1_4858"/>
<organism evidence="2 3">
    <name type="scientific">Rhodopseudomonas palustris (strain DX-1)</name>
    <dbReference type="NCBI Taxonomy" id="652103"/>
    <lineage>
        <taxon>Bacteria</taxon>
        <taxon>Pseudomonadati</taxon>
        <taxon>Pseudomonadota</taxon>
        <taxon>Alphaproteobacteria</taxon>
        <taxon>Hyphomicrobiales</taxon>
        <taxon>Nitrobacteraceae</taxon>
        <taxon>Rhodopseudomonas</taxon>
    </lineage>
</organism>
<dbReference type="eggNOG" id="COG2982">
    <property type="taxonomic scope" value="Bacteria"/>
</dbReference>
<dbReference type="InterPro" id="IPR007844">
    <property type="entry name" value="AsmA"/>
</dbReference>
<evidence type="ECO:0000259" key="1">
    <source>
        <dbReference type="Pfam" id="PF05170"/>
    </source>
</evidence>
<evidence type="ECO:0000313" key="3">
    <source>
        <dbReference type="Proteomes" id="UP000001402"/>
    </source>
</evidence>
<name>E6VEZ6_RHOPX</name>
<accession>E6VEZ6</accession>
<dbReference type="GO" id="GO:0090313">
    <property type="term" value="P:regulation of protein targeting to membrane"/>
    <property type="evidence" value="ECO:0007669"/>
    <property type="project" value="TreeGrafter"/>
</dbReference>
<proteinExistence type="predicted"/>
<dbReference type="BioCyc" id="RPAL652103:RPDX1_RS24020-MONOMER"/>
<dbReference type="Pfam" id="PF05170">
    <property type="entry name" value="AsmA"/>
    <property type="match status" value="1"/>
</dbReference>
<dbReference type="Proteomes" id="UP000001402">
    <property type="component" value="Chromosome"/>
</dbReference>
<dbReference type="PANTHER" id="PTHR30441:SF4">
    <property type="entry name" value="PROTEIN ASMA"/>
    <property type="match status" value="1"/>
</dbReference>
<dbReference type="STRING" id="652103.Rpdx1_4858"/>
<dbReference type="AlphaFoldDB" id="E6VEZ6"/>
<protein>
    <submittedName>
        <fullName evidence="2">AsmA family protein</fullName>
    </submittedName>
</protein>
<dbReference type="InterPro" id="IPR052894">
    <property type="entry name" value="AsmA-related"/>
</dbReference>
<dbReference type="GO" id="GO:0005886">
    <property type="term" value="C:plasma membrane"/>
    <property type="evidence" value="ECO:0007669"/>
    <property type="project" value="TreeGrafter"/>
</dbReference>